<name>A0A0F9VG10_9ZZZZ</name>
<evidence type="ECO:0000313" key="1">
    <source>
        <dbReference type="EMBL" id="KKN64748.1"/>
    </source>
</evidence>
<accession>A0A0F9VG10</accession>
<sequence>MTKQEEIMVEVNHILSKNTFCFGATGKALGFNTLNATREVLAHLHSQGVVIVVDRELPDDSDYDQYVTKEWTEELHKAGFLNAVEPLI</sequence>
<organism evidence="1">
    <name type="scientific">marine sediment metagenome</name>
    <dbReference type="NCBI Taxonomy" id="412755"/>
    <lineage>
        <taxon>unclassified sequences</taxon>
        <taxon>metagenomes</taxon>
        <taxon>ecological metagenomes</taxon>
    </lineage>
</organism>
<comment type="caution">
    <text evidence="1">The sequence shown here is derived from an EMBL/GenBank/DDBJ whole genome shotgun (WGS) entry which is preliminary data.</text>
</comment>
<proteinExistence type="predicted"/>
<reference evidence="1" key="1">
    <citation type="journal article" date="2015" name="Nature">
        <title>Complex archaea that bridge the gap between prokaryotes and eukaryotes.</title>
        <authorList>
            <person name="Spang A."/>
            <person name="Saw J.H."/>
            <person name="Jorgensen S.L."/>
            <person name="Zaremba-Niedzwiedzka K."/>
            <person name="Martijn J."/>
            <person name="Lind A.E."/>
            <person name="van Eijk R."/>
            <person name="Schleper C."/>
            <person name="Guy L."/>
            <person name="Ettema T.J."/>
        </authorList>
    </citation>
    <scope>NUCLEOTIDE SEQUENCE</scope>
</reference>
<dbReference type="EMBL" id="LAZR01000545">
    <property type="protein sequence ID" value="KKN64748.1"/>
    <property type="molecule type" value="Genomic_DNA"/>
</dbReference>
<gene>
    <name evidence="1" type="ORF">LCGC14_0488800</name>
</gene>
<dbReference type="AlphaFoldDB" id="A0A0F9VG10"/>
<protein>
    <submittedName>
        <fullName evidence="1">Uncharacterized protein</fullName>
    </submittedName>
</protein>